<evidence type="ECO:0000313" key="5">
    <source>
        <dbReference type="Proteomes" id="UP000721236"/>
    </source>
</evidence>
<gene>
    <name evidence="4" type="ORF">LMG21510_04040</name>
</gene>
<evidence type="ECO:0000259" key="3">
    <source>
        <dbReference type="Pfam" id="PF06414"/>
    </source>
</evidence>
<evidence type="ECO:0000256" key="1">
    <source>
        <dbReference type="ARBA" id="ARBA00022741"/>
    </source>
</evidence>
<dbReference type="PANTHER" id="PTHR39206:SF1">
    <property type="entry name" value="SLL8004 PROTEIN"/>
    <property type="match status" value="1"/>
</dbReference>
<proteinExistence type="predicted"/>
<keyword evidence="5" id="KW-1185">Reference proteome</keyword>
<keyword evidence="2" id="KW-0067">ATP-binding</keyword>
<evidence type="ECO:0000256" key="2">
    <source>
        <dbReference type="ARBA" id="ARBA00022840"/>
    </source>
</evidence>
<dbReference type="InterPro" id="IPR027417">
    <property type="entry name" value="P-loop_NTPase"/>
</dbReference>
<dbReference type="InterPro" id="IPR010488">
    <property type="entry name" value="Zeta_toxin_domain"/>
</dbReference>
<protein>
    <recommendedName>
        <fullName evidence="3">Zeta toxin domain-containing protein</fullName>
    </recommendedName>
</protein>
<feature type="domain" description="Zeta toxin" evidence="3">
    <location>
        <begin position="15"/>
        <end position="184"/>
    </location>
</feature>
<sequence>MARSIGTALAAALGARNAPFSIILAGHNGAGKSTLWHEHLADHVQVPLVNADRVMLALLPEPDPAQGLRRWARELRDTNASWMQVARRAVMALVAEAAGTEVSFAMETVFSHWPPQPDGTVRSKVDLIRKLQRSGYFVLLIFVGMANQGLSIVRVRNRVMQGGHAVALDKLVHRFQRTQQAVREALDVADASVLFDNSLSRASAFTPVHVRRRGTVLFDVRQSSNTVPETITAWLDIVAPRR</sequence>
<dbReference type="EMBL" id="CAJZAH010000005">
    <property type="protein sequence ID" value="CAG9180507.1"/>
    <property type="molecule type" value="Genomic_DNA"/>
</dbReference>
<accession>A0ABM8XJY8</accession>
<name>A0ABM8XJY8_9BURK</name>
<comment type="caution">
    <text evidence="4">The sequence shown here is derived from an EMBL/GenBank/DDBJ whole genome shotgun (WGS) entry which is preliminary data.</text>
</comment>
<dbReference type="Pfam" id="PF06414">
    <property type="entry name" value="Zeta_toxin"/>
    <property type="match status" value="1"/>
</dbReference>
<dbReference type="Proteomes" id="UP000721236">
    <property type="component" value="Unassembled WGS sequence"/>
</dbReference>
<keyword evidence="1" id="KW-0547">Nucleotide-binding</keyword>
<dbReference type="Gene3D" id="3.40.50.300">
    <property type="entry name" value="P-loop containing nucleotide triphosphate hydrolases"/>
    <property type="match status" value="1"/>
</dbReference>
<evidence type="ECO:0000313" key="4">
    <source>
        <dbReference type="EMBL" id="CAG9180507.1"/>
    </source>
</evidence>
<dbReference type="RefSeq" id="WP_224043657.1">
    <property type="nucleotide sequence ID" value="NZ_CAJZAH010000005.1"/>
</dbReference>
<organism evidence="4 5">
    <name type="scientific">Cupriavidus respiraculi</name>
    <dbReference type="NCBI Taxonomy" id="195930"/>
    <lineage>
        <taxon>Bacteria</taxon>
        <taxon>Pseudomonadati</taxon>
        <taxon>Pseudomonadota</taxon>
        <taxon>Betaproteobacteria</taxon>
        <taxon>Burkholderiales</taxon>
        <taxon>Burkholderiaceae</taxon>
        <taxon>Cupriavidus</taxon>
    </lineage>
</organism>
<reference evidence="4 5" key="1">
    <citation type="submission" date="2021-08" db="EMBL/GenBank/DDBJ databases">
        <authorList>
            <person name="Peeters C."/>
        </authorList>
    </citation>
    <scope>NUCLEOTIDE SEQUENCE [LARGE SCALE GENOMIC DNA]</scope>
    <source>
        <strain evidence="4 5">LMG 21510</strain>
    </source>
</reference>
<dbReference type="PANTHER" id="PTHR39206">
    <property type="entry name" value="SLL8004 PROTEIN"/>
    <property type="match status" value="1"/>
</dbReference>
<dbReference type="SUPFAM" id="SSF52540">
    <property type="entry name" value="P-loop containing nucleoside triphosphate hydrolases"/>
    <property type="match status" value="1"/>
</dbReference>